<sequence length="441" mass="49342">MEQQQSPPRTRHSRNLPRLWLCIAIIVSSLALVQPTSATEASPPDAPLILTQFPDPLHNGGRIDALCLQLFPDYSRERVNLGLRNNAKEDLTLRLPAMVLDGPIARGQEQSWVFGGSARLGGWVATFVEPYTEGQAYITCGFENDFFTLPQHRKVLYYDKGRIELLEQHQSFLAPSFPVGCEFYDEVRGHPLSIYCGVQNSTLVWSTDQPWTLTAGRLSWEMMTGQIQVGHADFVRREPAQIPIAGDPGSAGLTYAAMGQAMEFHRCAGPCPSGQPIHTTLDASGTIGVDPSLDRYGVTYVDTNSSTDFSVASVFWEFLARPGWHLRDVGVLSSYGPRGDASESLLGTPVYDSVRVPGIWVVGLPITEPFWTHVPVAGQPRWVLVQCFERRCLTYTPDNPEGWRVEFPNSGLHYLEWRYGYVPSAPDWATPWWDYDVQPRR</sequence>
<name>A0A7C1FX47_THERO</name>
<protein>
    <submittedName>
        <fullName evidence="1">Uncharacterized protein</fullName>
    </submittedName>
</protein>
<dbReference type="EMBL" id="DSJL01000007">
    <property type="protein sequence ID" value="HEF64719.1"/>
    <property type="molecule type" value="Genomic_DNA"/>
</dbReference>
<accession>A0A7C1FX47</accession>
<evidence type="ECO:0000313" key="1">
    <source>
        <dbReference type="EMBL" id="HEF64719.1"/>
    </source>
</evidence>
<gene>
    <name evidence="1" type="ORF">ENP47_03815</name>
</gene>
<proteinExistence type="predicted"/>
<reference evidence="1" key="1">
    <citation type="journal article" date="2020" name="mSystems">
        <title>Genome- and Community-Level Interaction Insights into Carbon Utilization and Element Cycling Functions of Hydrothermarchaeota in Hydrothermal Sediment.</title>
        <authorList>
            <person name="Zhou Z."/>
            <person name="Liu Y."/>
            <person name="Xu W."/>
            <person name="Pan J."/>
            <person name="Luo Z.H."/>
            <person name="Li M."/>
        </authorList>
    </citation>
    <scope>NUCLEOTIDE SEQUENCE [LARGE SCALE GENOMIC DNA]</scope>
    <source>
        <strain evidence="1">SpSt-222</strain>
    </source>
</reference>
<comment type="caution">
    <text evidence="1">The sequence shown here is derived from an EMBL/GenBank/DDBJ whole genome shotgun (WGS) entry which is preliminary data.</text>
</comment>
<organism evidence="1">
    <name type="scientific">Thermomicrobium roseum</name>
    <dbReference type="NCBI Taxonomy" id="500"/>
    <lineage>
        <taxon>Bacteria</taxon>
        <taxon>Pseudomonadati</taxon>
        <taxon>Thermomicrobiota</taxon>
        <taxon>Thermomicrobia</taxon>
        <taxon>Thermomicrobiales</taxon>
        <taxon>Thermomicrobiaceae</taxon>
        <taxon>Thermomicrobium</taxon>
    </lineage>
</organism>
<dbReference type="AlphaFoldDB" id="A0A7C1FX47"/>